<keyword evidence="2" id="KW-1185">Reference proteome</keyword>
<evidence type="ECO:0008006" key="3">
    <source>
        <dbReference type="Google" id="ProtNLM"/>
    </source>
</evidence>
<dbReference type="RefSeq" id="WP_183948504.1">
    <property type="nucleotide sequence ID" value="NZ_JACHHX010000011.1"/>
</dbReference>
<dbReference type="PANTHER" id="PTHR33973:SF4">
    <property type="entry name" value="OS07G0153300 PROTEIN"/>
    <property type="match status" value="1"/>
</dbReference>
<dbReference type="PANTHER" id="PTHR33973">
    <property type="entry name" value="OS07G0153300 PROTEIN"/>
    <property type="match status" value="1"/>
</dbReference>
<reference evidence="1 2" key="1">
    <citation type="submission" date="2020-08" db="EMBL/GenBank/DDBJ databases">
        <title>Genomic Encyclopedia of Type Strains, Phase IV (KMG-IV): sequencing the most valuable type-strain genomes for metagenomic binning, comparative biology and taxonomic classification.</title>
        <authorList>
            <person name="Goeker M."/>
        </authorList>
    </citation>
    <scope>NUCLEOTIDE SEQUENCE [LARGE SCALE GENOMIC DNA]</scope>
    <source>
        <strain evidence="1 2">DSM 25897</strain>
    </source>
</reference>
<proteinExistence type="predicted"/>
<dbReference type="Pfam" id="PF07103">
    <property type="entry name" value="DUF1365"/>
    <property type="match status" value="1"/>
</dbReference>
<gene>
    <name evidence="1" type="ORF">HNQ58_001738</name>
</gene>
<dbReference type="InterPro" id="IPR010775">
    <property type="entry name" value="DUF1365"/>
</dbReference>
<sequence length="258" mass="30241">MGLNSAIYEGWVRHRRFAPREHAFGYRMFQLYLDLAELDQVFRDRWLWSADRPNLAWFRRADYHGDPSRPLDACVRDTVAARTGRRPAGPIRLLTHLRYFGHCFNPVSFYYGFAADGKTLDWVMAEINNTPWNERHAYVLPAREAKAHGKALGWRFDKRFHVSPFMAMAREYDWRFTVPGDQLRVHMTVRERDCREFDATLVLVRRPLDGPNLARCLARYPAMTLRVLAGIYWQALRLKLKGVPVHDHPDTAARNATR</sequence>
<protein>
    <recommendedName>
        <fullName evidence="3">DUF1365 domain-containing protein</fullName>
    </recommendedName>
</protein>
<dbReference type="EMBL" id="JACHHX010000011">
    <property type="protein sequence ID" value="MBB5015828.1"/>
    <property type="molecule type" value="Genomic_DNA"/>
</dbReference>
<evidence type="ECO:0000313" key="1">
    <source>
        <dbReference type="EMBL" id="MBB5015828.1"/>
    </source>
</evidence>
<dbReference type="AlphaFoldDB" id="A0A7W8DEN8"/>
<evidence type="ECO:0000313" key="2">
    <source>
        <dbReference type="Proteomes" id="UP000519004"/>
    </source>
</evidence>
<accession>A0A7W8DEN8</accession>
<organism evidence="1 2">
    <name type="scientific">Rehaibacterium terrae</name>
    <dbReference type="NCBI Taxonomy" id="1341696"/>
    <lineage>
        <taxon>Bacteria</taxon>
        <taxon>Pseudomonadati</taxon>
        <taxon>Pseudomonadota</taxon>
        <taxon>Gammaproteobacteria</taxon>
        <taxon>Lysobacterales</taxon>
        <taxon>Lysobacteraceae</taxon>
        <taxon>Rehaibacterium</taxon>
    </lineage>
</organism>
<name>A0A7W8DEN8_9GAMM</name>
<dbReference type="Proteomes" id="UP000519004">
    <property type="component" value="Unassembled WGS sequence"/>
</dbReference>
<comment type="caution">
    <text evidence="1">The sequence shown here is derived from an EMBL/GenBank/DDBJ whole genome shotgun (WGS) entry which is preliminary data.</text>
</comment>